<sequence length="330" mass="36979">MISRFLKYAVWTGIFCFYAISAAQAKIWLVGPDFRLHKPSEAIKLAKNGDIIKIVAGVYENDYAIINQDNLTIEGLNGFAHMKSSGPVPGGKAIWVTNGKNITIRNVEFSGARVPDKNGAGIRLQRGSLLIENCYFHDNQIGILTNAGRNITLTIKYSEFSRNILLTPQTRNPAHNIYIGSISEFIMENSISRGAQYGHTVKSRARKTILRNNRIFDEGEISASYLVDIPNGGNIIIENNYLYKNKGAQNTAVISYGAEGMKYEDNSITIKYNNIINEEGMAFLLRNHSSIKAIITKNETKNISVDEVPGMERGGFWDKLKNKIRKYFNK</sequence>
<dbReference type="SMART" id="SM00710">
    <property type="entry name" value="PbH1"/>
    <property type="match status" value="3"/>
</dbReference>
<dbReference type="InterPro" id="IPR006626">
    <property type="entry name" value="PbH1"/>
</dbReference>
<feature type="domain" description="Right handed beta helix" evidence="1">
    <location>
        <begin position="65"/>
        <end position="163"/>
    </location>
</feature>
<dbReference type="InterPro" id="IPR012334">
    <property type="entry name" value="Pectin_lyas_fold"/>
</dbReference>
<evidence type="ECO:0000259" key="1">
    <source>
        <dbReference type="Pfam" id="PF13229"/>
    </source>
</evidence>
<dbReference type="Gene3D" id="2.160.20.10">
    <property type="entry name" value="Single-stranded right-handed beta-helix, Pectin lyase-like"/>
    <property type="match status" value="1"/>
</dbReference>
<dbReference type="EMBL" id="UOEJ01000133">
    <property type="protein sequence ID" value="VAW00342.1"/>
    <property type="molecule type" value="Genomic_DNA"/>
</dbReference>
<evidence type="ECO:0000313" key="2">
    <source>
        <dbReference type="EMBL" id="VAW00342.1"/>
    </source>
</evidence>
<proteinExistence type="predicted"/>
<dbReference type="AlphaFoldDB" id="A0A3B0SCI1"/>
<reference evidence="2" key="1">
    <citation type="submission" date="2018-06" db="EMBL/GenBank/DDBJ databases">
        <authorList>
            <person name="Zhirakovskaya E."/>
        </authorList>
    </citation>
    <scope>NUCLEOTIDE SEQUENCE</scope>
</reference>
<dbReference type="InterPro" id="IPR039448">
    <property type="entry name" value="Beta_helix"/>
</dbReference>
<dbReference type="Pfam" id="PF13229">
    <property type="entry name" value="Beta_helix"/>
    <property type="match status" value="1"/>
</dbReference>
<gene>
    <name evidence="2" type="ORF">MNBD_ALPHA01-400</name>
</gene>
<name>A0A3B0SCI1_9ZZZZ</name>
<organism evidence="2">
    <name type="scientific">hydrothermal vent metagenome</name>
    <dbReference type="NCBI Taxonomy" id="652676"/>
    <lineage>
        <taxon>unclassified sequences</taxon>
        <taxon>metagenomes</taxon>
        <taxon>ecological metagenomes</taxon>
    </lineage>
</organism>
<dbReference type="InterPro" id="IPR011050">
    <property type="entry name" value="Pectin_lyase_fold/virulence"/>
</dbReference>
<protein>
    <recommendedName>
        <fullName evidence="1">Right handed beta helix domain-containing protein</fullName>
    </recommendedName>
</protein>
<accession>A0A3B0SCI1</accession>
<dbReference type="SUPFAM" id="SSF51126">
    <property type="entry name" value="Pectin lyase-like"/>
    <property type="match status" value="1"/>
</dbReference>